<dbReference type="PRINTS" id="PR00507">
    <property type="entry name" value="N12N6MTFRASE"/>
</dbReference>
<dbReference type="InterPro" id="IPR004557">
    <property type="entry name" value="PrmC-related"/>
</dbReference>
<dbReference type="InterPro" id="IPR002052">
    <property type="entry name" value="DNA_methylase_N6_adenine_CS"/>
</dbReference>
<proteinExistence type="inferred from homology"/>
<dbReference type="EMBL" id="JXST01000018">
    <property type="protein sequence ID" value="KIU16281.1"/>
    <property type="molecule type" value="Genomic_DNA"/>
</dbReference>
<dbReference type="SUPFAM" id="SSF53335">
    <property type="entry name" value="S-adenosyl-L-methionine-dependent methyltransferases"/>
    <property type="match status" value="1"/>
</dbReference>
<sequence length="231" mass="24349">MTITHHSVFDAVVVDKGVYAPQEDSRLLIDALSSASIAAGRRVLDLCTGSGVVAIAAAQLGAASVTAFDICPRAVSCSRANADMVGVDVGIRLGTLDHALAAGPFDLVVCNPPYVPMGPDSDTEAIPSTAGRALAWNAGRDGREVLGPLCEWATTLLAEGGTLMLVQSEFAGIEESLQSLRSSGLDAEIVAQQWIPFGPVLSARARWLEHTGRLPRGRRHEQIAVIRADKR</sequence>
<name>A0A0D1LJR5_9MYCO</name>
<dbReference type="InterPro" id="IPR007848">
    <property type="entry name" value="Small_mtfrase_dom"/>
</dbReference>
<dbReference type="CDD" id="cd02440">
    <property type="entry name" value="AdoMet_MTases"/>
    <property type="match status" value="1"/>
</dbReference>
<dbReference type="Gene3D" id="3.40.50.150">
    <property type="entry name" value="Vaccinia Virus protein VP39"/>
    <property type="match status" value="1"/>
</dbReference>
<protein>
    <submittedName>
        <fullName evidence="6">Methylase</fullName>
    </submittedName>
</protein>
<dbReference type="PROSITE" id="PS00092">
    <property type="entry name" value="N6_MTASE"/>
    <property type="match status" value="1"/>
</dbReference>
<comment type="caution">
    <text evidence="6">The sequence shown here is derived from an EMBL/GenBank/DDBJ whole genome shotgun (WGS) entry which is preliminary data.</text>
</comment>
<dbReference type="RefSeq" id="WP_043986087.1">
    <property type="nucleotide sequence ID" value="NZ_JXST01000018.1"/>
</dbReference>
<evidence type="ECO:0000313" key="6">
    <source>
        <dbReference type="EMBL" id="KIU16281.1"/>
    </source>
</evidence>
<evidence type="ECO:0000259" key="5">
    <source>
        <dbReference type="Pfam" id="PF05175"/>
    </source>
</evidence>
<gene>
    <name evidence="6" type="ORF">TL10_14065</name>
</gene>
<evidence type="ECO:0000256" key="2">
    <source>
        <dbReference type="ARBA" id="ARBA00022603"/>
    </source>
</evidence>
<keyword evidence="7" id="KW-1185">Reference proteome</keyword>
<dbReference type="InterPro" id="IPR029063">
    <property type="entry name" value="SAM-dependent_MTases_sf"/>
</dbReference>
<dbReference type="Proteomes" id="UP000032221">
    <property type="component" value="Unassembled WGS sequence"/>
</dbReference>
<dbReference type="PANTHER" id="PTHR45875:SF1">
    <property type="entry name" value="METHYLTRANSFERASE N6AMT1"/>
    <property type="match status" value="1"/>
</dbReference>
<dbReference type="NCBIfam" id="TIGR00537">
    <property type="entry name" value="hemK_rel_arch"/>
    <property type="match status" value="1"/>
</dbReference>
<dbReference type="GO" id="GO:0032259">
    <property type="term" value="P:methylation"/>
    <property type="evidence" value="ECO:0007669"/>
    <property type="project" value="UniProtKB-KW"/>
</dbReference>
<dbReference type="STRING" id="280871.TL10_14065"/>
<dbReference type="OrthoDB" id="8746524at2"/>
<reference evidence="6 7" key="1">
    <citation type="submission" date="2015-01" db="EMBL/GenBank/DDBJ databases">
        <title>Genome sequence of Mycobacterium llatzerense and Mycobacterium immunogenum recovered from brain abscess.</title>
        <authorList>
            <person name="Greninger A.L."/>
            <person name="Langelier C."/>
            <person name="Cunningham G."/>
            <person name="Chiu C.Y."/>
            <person name="Miller S."/>
        </authorList>
    </citation>
    <scope>NUCLEOTIDE SEQUENCE [LARGE SCALE GENOMIC DNA]</scope>
    <source>
        <strain evidence="6 7">CLUC14</strain>
    </source>
</reference>
<evidence type="ECO:0000256" key="3">
    <source>
        <dbReference type="ARBA" id="ARBA00022679"/>
    </source>
</evidence>
<dbReference type="GO" id="GO:0035657">
    <property type="term" value="C:eRF1 methyltransferase complex"/>
    <property type="evidence" value="ECO:0007669"/>
    <property type="project" value="TreeGrafter"/>
</dbReference>
<comment type="similarity">
    <text evidence="1">Belongs to the eukaryotic/archaeal PrmC-related family.</text>
</comment>
<dbReference type="PANTHER" id="PTHR45875">
    <property type="entry name" value="METHYLTRANSFERASE N6AMT1"/>
    <property type="match status" value="1"/>
</dbReference>
<evidence type="ECO:0000256" key="4">
    <source>
        <dbReference type="ARBA" id="ARBA00022691"/>
    </source>
</evidence>
<accession>A0A0D1LJR5</accession>
<feature type="domain" description="Methyltransferase small" evidence="5">
    <location>
        <begin position="4"/>
        <end position="115"/>
    </location>
</feature>
<dbReference type="AlphaFoldDB" id="A0A0D1LJR5"/>
<keyword evidence="2 6" id="KW-0489">Methyltransferase</keyword>
<organism evidence="6 7">
    <name type="scientific">Mycolicibacterium llatzerense</name>
    <dbReference type="NCBI Taxonomy" id="280871"/>
    <lineage>
        <taxon>Bacteria</taxon>
        <taxon>Bacillati</taxon>
        <taxon>Actinomycetota</taxon>
        <taxon>Actinomycetes</taxon>
        <taxon>Mycobacteriales</taxon>
        <taxon>Mycobacteriaceae</taxon>
        <taxon>Mycolicibacterium</taxon>
    </lineage>
</organism>
<keyword evidence="4" id="KW-0949">S-adenosyl-L-methionine</keyword>
<evidence type="ECO:0000313" key="7">
    <source>
        <dbReference type="Proteomes" id="UP000032221"/>
    </source>
</evidence>
<dbReference type="GO" id="GO:0008757">
    <property type="term" value="F:S-adenosylmethionine-dependent methyltransferase activity"/>
    <property type="evidence" value="ECO:0007669"/>
    <property type="project" value="TreeGrafter"/>
</dbReference>
<dbReference type="GO" id="GO:0008276">
    <property type="term" value="F:protein methyltransferase activity"/>
    <property type="evidence" value="ECO:0007669"/>
    <property type="project" value="TreeGrafter"/>
</dbReference>
<evidence type="ECO:0000256" key="1">
    <source>
        <dbReference type="ARBA" id="ARBA00006149"/>
    </source>
</evidence>
<keyword evidence="3" id="KW-0808">Transferase</keyword>
<dbReference type="GO" id="GO:0003676">
    <property type="term" value="F:nucleic acid binding"/>
    <property type="evidence" value="ECO:0007669"/>
    <property type="project" value="InterPro"/>
</dbReference>
<dbReference type="InterPro" id="IPR052190">
    <property type="entry name" value="Euk-Arch_PrmC-MTase"/>
</dbReference>
<dbReference type="PATRIC" id="fig|280871.6.peg.2919"/>
<dbReference type="Pfam" id="PF05175">
    <property type="entry name" value="MTS"/>
    <property type="match status" value="1"/>
</dbReference>